<dbReference type="Proteomes" id="UP000464178">
    <property type="component" value="Chromosome"/>
</dbReference>
<dbReference type="RefSeq" id="WP_232069610.1">
    <property type="nucleotide sequence ID" value="NZ_LR593886.1"/>
</dbReference>
<reference evidence="1 2" key="1">
    <citation type="submission" date="2019-05" db="EMBL/GenBank/DDBJ databases">
        <authorList>
            <consortium name="Science for Life Laboratories"/>
        </authorList>
    </citation>
    <scope>NUCLEOTIDE SEQUENCE [LARGE SCALE GENOMIC DNA]</scope>
    <source>
        <strain evidence="1">Soil9</strain>
    </source>
</reference>
<dbReference type="EMBL" id="LR593886">
    <property type="protein sequence ID" value="VTR93152.1"/>
    <property type="molecule type" value="Genomic_DNA"/>
</dbReference>
<evidence type="ECO:0008006" key="3">
    <source>
        <dbReference type="Google" id="ProtNLM"/>
    </source>
</evidence>
<evidence type="ECO:0000313" key="1">
    <source>
        <dbReference type="EMBL" id="VTR93152.1"/>
    </source>
</evidence>
<dbReference type="KEGG" id="gms:SOIL9_45620"/>
<evidence type="ECO:0000313" key="2">
    <source>
        <dbReference type="Proteomes" id="UP000464178"/>
    </source>
</evidence>
<gene>
    <name evidence="1" type="ORF">SOIL9_45620</name>
</gene>
<name>A0A6P2D166_9BACT</name>
<protein>
    <recommendedName>
        <fullName evidence="3">SMI1/KNR4 family protein</fullName>
    </recommendedName>
</protein>
<keyword evidence="2" id="KW-1185">Reference proteome</keyword>
<accession>A0A6P2D166</accession>
<proteinExistence type="predicted"/>
<organism evidence="1 2">
    <name type="scientific">Gemmata massiliana</name>
    <dbReference type="NCBI Taxonomy" id="1210884"/>
    <lineage>
        <taxon>Bacteria</taxon>
        <taxon>Pseudomonadati</taxon>
        <taxon>Planctomycetota</taxon>
        <taxon>Planctomycetia</taxon>
        <taxon>Gemmatales</taxon>
        <taxon>Gemmataceae</taxon>
        <taxon>Gemmata</taxon>
    </lineage>
</organism>
<sequence>MTEAEWLVCEDSHKLCETVLEAEVTSRRKLRLLEVARCRDSWHLFSDERSRAVVTVVERYADGLATHAELSAARHAAWDALAELRRAAEAELEKAGGEEHPSVRDAFMRAGAAAIANIWSGFTFTGGAGLDLDMSGRGGWSDDRSFRLAHDVLKDAFALRSNLIRCIFGNPFRPVTFLPEWRTSTVVALVGQMYESRDFGAMPILGDALQDAGCDSTDVLEHCRGPGPHVRGCWVVDLVLGKE</sequence>
<dbReference type="AlphaFoldDB" id="A0A6P2D166"/>